<dbReference type="EMBL" id="GL891304">
    <property type="protein sequence ID" value="EGO57560.1"/>
    <property type="molecule type" value="Genomic_DNA"/>
</dbReference>
<feature type="region of interest" description="Disordered" evidence="1">
    <location>
        <begin position="44"/>
        <end position="66"/>
    </location>
</feature>
<dbReference type="VEuPathDB" id="FungiDB:NEUTE1DRAFT_42553"/>
<name>F8ML85_NEUT8</name>
<dbReference type="RefSeq" id="XP_009850316.1">
    <property type="nucleotide sequence ID" value="XM_009852014.1"/>
</dbReference>
<accession>F8ML85</accession>
<evidence type="ECO:0000313" key="2">
    <source>
        <dbReference type="EMBL" id="EGO57560.1"/>
    </source>
</evidence>
<evidence type="ECO:0000256" key="1">
    <source>
        <dbReference type="SAM" id="MobiDB-lite"/>
    </source>
</evidence>
<dbReference type="Proteomes" id="UP000008065">
    <property type="component" value="Unassembled WGS sequence"/>
</dbReference>
<keyword evidence="3" id="KW-1185">Reference proteome</keyword>
<protein>
    <submittedName>
        <fullName evidence="2">Uncharacterized protein</fullName>
    </submittedName>
</protein>
<evidence type="ECO:0000313" key="3">
    <source>
        <dbReference type="Proteomes" id="UP000008065"/>
    </source>
</evidence>
<dbReference type="HOGENOM" id="CLU_2831780_0_0_1"/>
<proteinExistence type="predicted"/>
<sequence>MALPGAKDVRGESQQCWDTCFRGLPTLPTCPPFPERASRNQLARYRSALPSPSPSNLMDPRHPRRR</sequence>
<dbReference type="KEGG" id="nte:NEUTE1DRAFT42553"/>
<dbReference type="AlphaFoldDB" id="F8ML85"/>
<organism evidence="2 3">
    <name type="scientific">Neurospora tetrasperma (strain FGSC 2508 / ATCC MYA-4615 / P0657)</name>
    <dbReference type="NCBI Taxonomy" id="510951"/>
    <lineage>
        <taxon>Eukaryota</taxon>
        <taxon>Fungi</taxon>
        <taxon>Dikarya</taxon>
        <taxon>Ascomycota</taxon>
        <taxon>Pezizomycotina</taxon>
        <taxon>Sordariomycetes</taxon>
        <taxon>Sordariomycetidae</taxon>
        <taxon>Sordariales</taxon>
        <taxon>Sordariaceae</taxon>
        <taxon>Neurospora</taxon>
    </lineage>
</organism>
<reference evidence="3" key="1">
    <citation type="journal article" date="2011" name="Genetics">
        <title>Massive changes in genome architecture accompany the transition to self-fertility in the filamentous fungus Neurospora tetrasperma.</title>
        <authorList>
            <person name="Ellison C.E."/>
            <person name="Stajich J.E."/>
            <person name="Jacobson D.J."/>
            <person name="Natvig D.O."/>
            <person name="Lapidus A."/>
            <person name="Foster B."/>
            <person name="Aerts A."/>
            <person name="Riley R."/>
            <person name="Lindquist E.A."/>
            <person name="Grigoriev I.V."/>
            <person name="Taylor J.W."/>
        </authorList>
    </citation>
    <scope>NUCLEOTIDE SEQUENCE [LARGE SCALE GENOMIC DNA]</scope>
    <source>
        <strain evidence="3">FGSC 2508 / P0657</strain>
    </source>
</reference>
<gene>
    <name evidence="2" type="ORF">NEUTE1DRAFT_42553</name>
</gene>
<dbReference type="GeneID" id="20827859"/>